<evidence type="ECO:0000313" key="2">
    <source>
        <dbReference type="Proteomes" id="UP001548832"/>
    </source>
</evidence>
<dbReference type="EMBL" id="JBEWSZ010000018">
    <property type="protein sequence ID" value="MET2833004.1"/>
    <property type="molecule type" value="Genomic_DNA"/>
</dbReference>
<accession>A0ABV2DSF6</accession>
<dbReference type="Proteomes" id="UP001548832">
    <property type="component" value="Unassembled WGS sequence"/>
</dbReference>
<gene>
    <name evidence="1" type="ORF">ABVQ20_39535</name>
</gene>
<protein>
    <submittedName>
        <fullName evidence="1">Uncharacterized protein</fullName>
    </submittedName>
</protein>
<proteinExistence type="predicted"/>
<comment type="caution">
    <text evidence="1">The sequence shown here is derived from an EMBL/GenBank/DDBJ whole genome shotgun (WGS) entry which is preliminary data.</text>
</comment>
<organism evidence="1 2">
    <name type="scientific">Mesorhizobium shangrilense</name>
    <dbReference type="NCBI Taxonomy" id="460060"/>
    <lineage>
        <taxon>Bacteria</taxon>
        <taxon>Pseudomonadati</taxon>
        <taxon>Pseudomonadota</taxon>
        <taxon>Alphaproteobacteria</taxon>
        <taxon>Hyphomicrobiales</taxon>
        <taxon>Phyllobacteriaceae</taxon>
        <taxon>Mesorhizobium</taxon>
    </lineage>
</organism>
<sequence>MHDGKVAFPHAIAALNALRNKQLDICLLSNSTQGARNCLRRLA</sequence>
<evidence type="ECO:0000313" key="1">
    <source>
        <dbReference type="EMBL" id="MET2833004.1"/>
    </source>
</evidence>
<reference evidence="1 2" key="1">
    <citation type="submission" date="2024-06" db="EMBL/GenBank/DDBJ databases">
        <authorList>
            <person name="Kim D.-U."/>
        </authorList>
    </citation>
    <scope>NUCLEOTIDE SEQUENCE [LARGE SCALE GENOMIC DNA]</scope>
    <source>
        <strain evidence="1 2">KACC15460</strain>
    </source>
</reference>
<dbReference type="RefSeq" id="WP_354465219.1">
    <property type="nucleotide sequence ID" value="NZ_JBEWSZ010000018.1"/>
</dbReference>
<name>A0ABV2DSF6_9HYPH</name>
<keyword evidence="2" id="KW-1185">Reference proteome</keyword>